<dbReference type="eggNOG" id="arCOG02966">
    <property type="taxonomic scope" value="Archaea"/>
</dbReference>
<keyword evidence="2" id="KW-1185">Reference proteome</keyword>
<dbReference type="InterPro" id="IPR054701">
    <property type="entry name" value="DVU0298-like"/>
</dbReference>
<dbReference type="OrthoDB" id="50198at2157"/>
<name>F2KR25_ARCVS</name>
<dbReference type="HOGENOM" id="CLU_094508_0_0_2"/>
<dbReference type="Pfam" id="PF13646">
    <property type="entry name" value="HEAT_2"/>
    <property type="match status" value="1"/>
</dbReference>
<dbReference type="InterPro" id="IPR016024">
    <property type="entry name" value="ARM-type_fold"/>
</dbReference>
<dbReference type="Proteomes" id="UP000008136">
    <property type="component" value="Chromosome"/>
</dbReference>
<dbReference type="STRING" id="693661.Arcve_0641"/>
<organism evidence="1 2">
    <name type="scientific">Archaeoglobus veneficus (strain DSM 11195 / SNP6)</name>
    <dbReference type="NCBI Taxonomy" id="693661"/>
    <lineage>
        <taxon>Archaea</taxon>
        <taxon>Methanobacteriati</taxon>
        <taxon>Methanobacteriota</taxon>
        <taxon>Archaeoglobi</taxon>
        <taxon>Archaeoglobales</taxon>
        <taxon>Archaeoglobaceae</taxon>
        <taxon>Archaeoglobus</taxon>
    </lineage>
</organism>
<gene>
    <name evidence="1" type="ordered locus">Arcve_0641</name>
</gene>
<protein>
    <recommendedName>
        <fullName evidence="3">HEAT repeat domain-containing protein</fullName>
    </recommendedName>
</protein>
<dbReference type="NCBIfam" id="NF045662">
    <property type="entry name" value="DVU0298_fam"/>
    <property type="match status" value="1"/>
</dbReference>
<reference evidence="1 2" key="1">
    <citation type="submission" date="2011-03" db="EMBL/GenBank/DDBJ databases">
        <title>The complete genome of Archaeoglobus veneficus SNP6.</title>
        <authorList>
            <consortium name="US DOE Joint Genome Institute (JGI-PGF)"/>
            <person name="Lucas S."/>
            <person name="Copeland A."/>
            <person name="Lapidus A."/>
            <person name="Bruce D."/>
            <person name="Goodwin L."/>
            <person name="Pitluck S."/>
            <person name="Kyrpides N."/>
            <person name="Mavromatis K."/>
            <person name="Pagani I."/>
            <person name="Ivanova N."/>
            <person name="Mikhailova N."/>
            <person name="Lu M."/>
            <person name="Detter J.C."/>
            <person name="Tapia R."/>
            <person name="Han C."/>
            <person name="Land M."/>
            <person name="Hauser L."/>
            <person name="Markowitz V."/>
            <person name="Cheng J.-F."/>
            <person name="Hugenholtz P."/>
            <person name="Woyke T."/>
            <person name="Wu D."/>
            <person name="Spring S."/>
            <person name="Brambilla E."/>
            <person name="Klenk H.-P."/>
            <person name="Eisen J.A."/>
        </authorList>
    </citation>
    <scope>NUCLEOTIDE SEQUENCE [LARGE SCALE GENOMIC DNA]</scope>
    <source>
        <strain>SNP6</strain>
    </source>
</reference>
<dbReference type="KEGG" id="ave:Arcve_0641"/>
<sequence>MSLDRTEIRELLKLRKFDELSRFGQKKLASVLIGFLSDGDELYRFRAAEALGIVCKNIAESDEEHVRKILRRLFWSLNDESGSYCVGAPLGIGEIGRNAPHPFEGFKNMLVSLVDNWEVELKYVIYAIGRAASSVKDSYPDPIEKLTPLLEHENAEIRGLAAWALGELRAVSAKEALEKLREDNEEITIYDGDFRVVKVGKLVEEVLVKLSQTG</sequence>
<dbReference type="SUPFAM" id="SSF48371">
    <property type="entry name" value="ARM repeat"/>
    <property type="match status" value="1"/>
</dbReference>
<dbReference type="RefSeq" id="WP_013683335.1">
    <property type="nucleotide sequence ID" value="NC_015320.1"/>
</dbReference>
<proteinExistence type="predicted"/>
<dbReference type="Gene3D" id="1.25.10.10">
    <property type="entry name" value="Leucine-rich Repeat Variant"/>
    <property type="match status" value="1"/>
</dbReference>
<evidence type="ECO:0000313" key="1">
    <source>
        <dbReference type="EMBL" id="AEA46662.1"/>
    </source>
</evidence>
<dbReference type="GeneID" id="10393738"/>
<dbReference type="EMBL" id="CP002588">
    <property type="protein sequence ID" value="AEA46662.1"/>
    <property type="molecule type" value="Genomic_DNA"/>
</dbReference>
<evidence type="ECO:0008006" key="3">
    <source>
        <dbReference type="Google" id="ProtNLM"/>
    </source>
</evidence>
<evidence type="ECO:0000313" key="2">
    <source>
        <dbReference type="Proteomes" id="UP000008136"/>
    </source>
</evidence>
<accession>F2KR25</accession>
<dbReference type="InterPro" id="IPR011989">
    <property type="entry name" value="ARM-like"/>
</dbReference>
<dbReference type="AlphaFoldDB" id="F2KR25"/>